<keyword evidence="2" id="KW-0472">Membrane</keyword>
<dbReference type="InterPro" id="IPR037185">
    <property type="entry name" value="EmrE-like"/>
</dbReference>
<feature type="domain" description="EamA" evidence="3">
    <location>
        <begin position="134"/>
        <end position="259"/>
    </location>
</feature>
<feature type="domain" description="EamA" evidence="3">
    <location>
        <begin position="3"/>
        <end position="122"/>
    </location>
</feature>
<feature type="transmembrane region" description="Helical" evidence="2">
    <location>
        <begin position="82"/>
        <end position="101"/>
    </location>
</feature>
<dbReference type="EMBL" id="VDDA01000004">
    <property type="protein sequence ID" value="TNC13790.1"/>
    <property type="molecule type" value="Genomic_DNA"/>
</dbReference>
<evidence type="ECO:0000313" key="5">
    <source>
        <dbReference type="Proteomes" id="UP000305267"/>
    </source>
</evidence>
<feature type="transmembrane region" description="Helical" evidence="2">
    <location>
        <begin position="108"/>
        <end position="126"/>
    </location>
</feature>
<evidence type="ECO:0000313" key="4">
    <source>
        <dbReference type="EMBL" id="TNC13790.1"/>
    </source>
</evidence>
<feature type="region of interest" description="Disordered" evidence="1">
    <location>
        <begin position="269"/>
        <end position="302"/>
    </location>
</feature>
<dbReference type="AlphaFoldDB" id="A0A5C4LKL4"/>
<proteinExistence type="predicted"/>
<evidence type="ECO:0000256" key="2">
    <source>
        <dbReference type="SAM" id="Phobius"/>
    </source>
</evidence>
<dbReference type="Pfam" id="PF00892">
    <property type="entry name" value="EamA"/>
    <property type="match status" value="2"/>
</dbReference>
<gene>
    <name evidence="4" type="ORF">FF100_12600</name>
</gene>
<name>A0A5C4LKL4_9HYPH</name>
<keyword evidence="2" id="KW-0812">Transmembrane</keyword>
<dbReference type="PANTHER" id="PTHR22911">
    <property type="entry name" value="ACYL-MALONYL CONDENSING ENZYME-RELATED"/>
    <property type="match status" value="1"/>
</dbReference>
<evidence type="ECO:0000259" key="3">
    <source>
        <dbReference type="Pfam" id="PF00892"/>
    </source>
</evidence>
<dbReference type="SUPFAM" id="SSF103481">
    <property type="entry name" value="Multidrug resistance efflux transporter EmrE"/>
    <property type="match status" value="2"/>
</dbReference>
<keyword evidence="5" id="KW-1185">Reference proteome</keyword>
<feature type="transmembrane region" description="Helical" evidence="2">
    <location>
        <begin position="163"/>
        <end position="180"/>
    </location>
</feature>
<reference evidence="4 5" key="1">
    <citation type="submission" date="2019-06" db="EMBL/GenBank/DDBJ databases">
        <title>Genome of Methylobacterium sp. 17Sr1-39.</title>
        <authorList>
            <person name="Seo T."/>
        </authorList>
    </citation>
    <scope>NUCLEOTIDE SEQUENCE [LARGE SCALE GENOMIC DNA]</scope>
    <source>
        <strain evidence="4 5">17Sr1-39</strain>
    </source>
</reference>
<feature type="transmembrane region" description="Helical" evidence="2">
    <location>
        <begin position="186"/>
        <end position="207"/>
    </location>
</feature>
<dbReference type="OrthoDB" id="9809509at2"/>
<evidence type="ECO:0000256" key="1">
    <source>
        <dbReference type="SAM" id="MobiDB-lite"/>
    </source>
</evidence>
<dbReference type="PANTHER" id="PTHR22911:SF135">
    <property type="entry name" value="BLR4310 PROTEIN"/>
    <property type="match status" value="1"/>
</dbReference>
<feature type="transmembrane region" description="Helical" evidence="2">
    <location>
        <begin position="27"/>
        <end position="43"/>
    </location>
</feature>
<feature type="transmembrane region" description="Helical" evidence="2">
    <location>
        <begin position="244"/>
        <end position="262"/>
    </location>
</feature>
<feature type="transmembrane region" description="Helical" evidence="2">
    <location>
        <begin position="219"/>
        <end position="238"/>
    </location>
</feature>
<feature type="transmembrane region" description="Helical" evidence="2">
    <location>
        <begin position="50"/>
        <end position="70"/>
    </location>
</feature>
<dbReference type="Proteomes" id="UP000305267">
    <property type="component" value="Unassembled WGS sequence"/>
</dbReference>
<organism evidence="4 5">
    <name type="scientific">Methylobacterium terricola</name>
    <dbReference type="NCBI Taxonomy" id="2583531"/>
    <lineage>
        <taxon>Bacteria</taxon>
        <taxon>Pseudomonadati</taxon>
        <taxon>Pseudomonadota</taxon>
        <taxon>Alphaproteobacteria</taxon>
        <taxon>Hyphomicrobiales</taxon>
        <taxon>Methylobacteriaceae</taxon>
        <taxon>Methylobacterium</taxon>
    </lineage>
</organism>
<accession>A0A5C4LKL4</accession>
<protein>
    <submittedName>
        <fullName evidence="4">DMT family transporter</fullName>
    </submittedName>
</protein>
<dbReference type="InterPro" id="IPR000620">
    <property type="entry name" value="EamA_dom"/>
</dbReference>
<keyword evidence="2" id="KW-1133">Transmembrane helix</keyword>
<comment type="caution">
    <text evidence="4">The sequence shown here is derived from an EMBL/GenBank/DDBJ whole genome shotgun (WGS) entry which is preliminary data.</text>
</comment>
<dbReference type="GO" id="GO:0016020">
    <property type="term" value="C:membrane"/>
    <property type="evidence" value="ECO:0007669"/>
    <property type="project" value="InterPro"/>
</dbReference>
<feature type="transmembrane region" description="Helical" evidence="2">
    <location>
        <begin position="132"/>
        <end position="151"/>
    </location>
</feature>
<sequence length="302" mass="31622">MTAATFLWSLAGLFVRLIDLPVWDLIAWRSVFAGLALLALSILRPARDATFGWVGLGASVLAAVTMAAYAASLTLTSVANVLIVYATLPFATAGLAWLLLGERSSRRIVIASAVSLTGVLAVAGQSMRVDDVAGNGLAVVMTVAFAGLLILARRFERIDLVRVNAVAAFWCVLVALPLSSGPVPGLTTLALLAALGILTTALSFLLFLLGSRHIPSTEAALIGLLDVVLGPLWVWIVMSEDPSPGALLGGVIVLAAVVWYLAPTLRERPKGRAPGRAHPSSGDATPSTRHPRERCRAPAARP</sequence>